<dbReference type="InterPro" id="IPR008042">
    <property type="entry name" value="Retrotrans_Pao"/>
</dbReference>
<feature type="region of interest" description="Disordered" evidence="1">
    <location>
        <begin position="1"/>
        <end position="20"/>
    </location>
</feature>
<evidence type="ECO:0000313" key="3">
    <source>
        <dbReference type="EMBL" id="TRY71931.1"/>
    </source>
</evidence>
<protein>
    <recommendedName>
        <fullName evidence="2">DUF5641 domain-containing protein</fullName>
    </recommendedName>
</protein>
<feature type="domain" description="DUF5641" evidence="2">
    <location>
        <begin position="381"/>
        <end position="473"/>
    </location>
</feature>
<evidence type="ECO:0000259" key="2">
    <source>
        <dbReference type="Pfam" id="PF18701"/>
    </source>
</evidence>
<dbReference type="AlphaFoldDB" id="A0A553P2M6"/>
<dbReference type="Proteomes" id="UP000318571">
    <property type="component" value="Chromosome 7"/>
</dbReference>
<sequence length="492" mass="56296">MEIEGPEDGKKIGAQDQNPSQVMDLTSKEGQVLGLTWNLREDSLGFALKNFKVEDIVFTRRGLLRKLAGVFDPIGLAAPFIVKGKIMMQGLSKMAKEWDEKLDSKDVEVWRDIEAFAAVAYVRNEMQTGEIKIRLVMSKTRVVPVKPISIAKLELNGAVLGARIIGFLERTFRQPINRRVLWTDSTAVLGWIQATASYYKPFVSNWVGEIQMLSSTRDWRHVPGAKNPADLATRSNFKGPVLPDLWLNGPEFLMEKEINWPEMKTVQKNKEEIKNEFNTFEVVLVAEEKTWFDRIKSWEEAKQKMREESEDPEEDEEVALIGQSQKRVFPEDLQCLQAKLPLKNNSKLRQLNPFLDAVGLIRCPNKIIPAGQFASKNPRYHFRFVQGLVDQIWDRWTKEYLPTLLSRSKWNNVRRNLVVGDQVMILEPNLPRGEWKIGKVEETYPGKDGLVRAATVKLLDGSTKTRPLTKLCIIQKKEEGSEDSTKKEEEDG</sequence>
<dbReference type="Pfam" id="PF05380">
    <property type="entry name" value="Peptidase_A17"/>
    <property type="match status" value="1"/>
</dbReference>
<comment type="caution">
    <text evidence="3">The sequence shown here is derived from an EMBL/GenBank/DDBJ whole genome shotgun (WGS) entry which is preliminary data.</text>
</comment>
<dbReference type="PANTHER" id="PTHR47331:SF1">
    <property type="entry name" value="GAG-LIKE PROTEIN"/>
    <property type="match status" value="1"/>
</dbReference>
<reference evidence="3 4" key="1">
    <citation type="journal article" date="2018" name="Nat. Ecol. Evol.">
        <title>Genomic signatures of mitonuclear coevolution across populations of Tigriopus californicus.</title>
        <authorList>
            <person name="Barreto F.S."/>
            <person name="Watson E.T."/>
            <person name="Lima T.G."/>
            <person name="Willett C.S."/>
            <person name="Edmands S."/>
            <person name="Li W."/>
            <person name="Burton R.S."/>
        </authorList>
    </citation>
    <scope>NUCLEOTIDE SEQUENCE [LARGE SCALE GENOMIC DNA]</scope>
    <source>
        <strain evidence="3 4">San Diego</strain>
    </source>
</reference>
<dbReference type="EMBL" id="VCGU01000008">
    <property type="protein sequence ID" value="TRY71931.1"/>
    <property type="molecule type" value="Genomic_DNA"/>
</dbReference>
<keyword evidence="4" id="KW-1185">Reference proteome</keyword>
<organism evidence="3 4">
    <name type="scientific">Tigriopus californicus</name>
    <name type="common">Marine copepod</name>
    <dbReference type="NCBI Taxonomy" id="6832"/>
    <lineage>
        <taxon>Eukaryota</taxon>
        <taxon>Metazoa</taxon>
        <taxon>Ecdysozoa</taxon>
        <taxon>Arthropoda</taxon>
        <taxon>Crustacea</taxon>
        <taxon>Multicrustacea</taxon>
        <taxon>Hexanauplia</taxon>
        <taxon>Copepoda</taxon>
        <taxon>Harpacticoida</taxon>
        <taxon>Harpacticidae</taxon>
        <taxon>Tigriopus</taxon>
    </lineage>
</organism>
<dbReference type="Pfam" id="PF18701">
    <property type="entry name" value="DUF5641"/>
    <property type="match status" value="1"/>
</dbReference>
<proteinExistence type="predicted"/>
<gene>
    <name evidence="3" type="ORF">TCAL_14857</name>
</gene>
<dbReference type="STRING" id="6832.A0A553P2M6"/>
<dbReference type="OMA" id="HELCESN"/>
<evidence type="ECO:0000313" key="4">
    <source>
        <dbReference type="Proteomes" id="UP000318571"/>
    </source>
</evidence>
<evidence type="ECO:0000256" key="1">
    <source>
        <dbReference type="SAM" id="MobiDB-lite"/>
    </source>
</evidence>
<dbReference type="PANTHER" id="PTHR47331">
    <property type="entry name" value="PHD-TYPE DOMAIN-CONTAINING PROTEIN"/>
    <property type="match status" value="1"/>
</dbReference>
<dbReference type="InterPro" id="IPR040676">
    <property type="entry name" value="DUF5641"/>
</dbReference>
<accession>A0A553P2M6</accession>
<name>A0A553P2M6_TIGCA</name>